<dbReference type="Gene3D" id="2.120.10.70">
    <property type="entry name" value="Fucose-specific lectin"/>
    <property type="match status" value="1"/>
</dbReference>
<evidence type="ECO:0000256" key="1">
    <source>
        <dbReference type="SAM" id="Coils"/>
    </source>
</evidence>
<dbReference type="CDD" id="cd06577">
    <property type="entry name" value="PASTA_pknB"/>
    <property type="match status" value="1"/>
</dbReference>
<dbReference type="Pfam" id="PF03793">
    <property type="entry name" value="PASTA"/>
    <property type="match status" value="1"/>
</dbReference>
<dbReference type="GO" id="GO:0016020">
    <property type="term" value="C:membrane"/>
    <property type="evidence" value="ECO:0007669"/>
    <property type="project" value="InterPro"/>
</dbReference>
<dbReference type="Gene3D" id="3.30.10.20">
    <property type="match status" value="1"/>
</dbReference>
<gene>
    <name evidence="3" type="ORF">Ate02nite_58600</name>
</gene>
<proteinExistence type="predicted"/>
<dbReference type="PROSITE" id="PS51178">
    <property type="entry name" value="PASTA"/>
    <property type="match status" value="1"/>
</dbReference>
<organism evidence="3 4">
    <name type="scientific">Paractinoplanes tereljensis</name>
    <dbReference type="NCBI Taxonomy" id="571912"/>
    <lineage>
        <taxon>Bacteria</taxon>
        <taxon>Bacillati</taxon>
        <taxon>Actinomycetota</taxon>
        <taxon>Actinomycetes</taxon>
        <taxon>Micromonosporales</taxon>
        <taxon>Micromonosporaceae</taxon>
        <taxon>Paractinoplanes</taxon>
    </lineage>
</organism>
<dbReference type="InterPro" id="IPR058502">
    <property type="entry name" value="PLL-like_beta-prop"/>
</dbReference>
<dbReference type="GO" id="GO:0005509">
    <property type="term" value="F:calcium ion binding"/>
    <property type="evidence" value="ECO:0007669"/>
    <property type="project" value="InterPro"/>
</dbReference>
<name>A0A919NRX4_9ACTN</name>
<comment type="caution">
    <text evidence="3">The sequence shown here is derived from an EMBL/GenBank/DDBJ whole genome shotgun (WGS) entry which is preliminary data.</text>
</comment>
<dbReference type="InterPro" id="IPR015919">
    <property type="entry name" value="Cadherin-like_sf"/>
</dbReference>
<dbReference type="SUPFAM" id="SSF89372">
    <property type="entry name" value="Fucose-specific lectin"/>
    <property type="match status" value="1"/>
</dbReference>
<keyword evidence="4" id="KW-1185">Reference proteome</keyword>
<evidence type="ECO:0000313" key="4">
    <source>
        <dbReference type="Proteomes" id="UP000623608"/>
    </source>
</evidence>
<dbReference type="EMBL" id="BOMY01000038">
    <property type="protein sequence ID" value="GIF23130.1"/>
    <property type="molecule type" value="Genomic_DNA"/>
</dbReference>
<sequence>MLVTGIGVPARAADPITVDTGALASQLFAGLAEVRFGDDLGLVKAATVSADFLEWRRLHPVATLGESQAELAAEKQLLDSGLTATDLQRDEPALMARSIELLSAPAAGPARSASHIRAFVAGLAGSAVGPLDNREDLSEGALTGLSWVRNRPALLSNLWADVRRTAADDSVFAQAWNAVLGAPVSLDAAASLDQLKAADELRGLVDLDKLLSLTGDPDAFAAAAHAQVAIIFDDISTLGAQVNAQALIQASNCPATTPPATTCTAANQKAAEKKADEQESAVDRYKAALDALDPVLKEVDSTFANQVKVVGGAVVTAVKAVAKYAEDISKISGVASKIFSLATVTMTGNVFGAVMSVVGLFGADKPDISQQILDQVKELQGQVKDLQKEMAASFERIDARLNTIYNTMISEFDKLSDAIAGNAAQLQVLQQNVAQLGLRLEEVTASILTAIGQAELVNVRTSIDKYIGYAEQFGTPIPAYQPDYVGAETDLHLASTQLADDAAFVLPATDADNPALDPAAVLNSNGETRSINYLARYASKRDPAIVVPSSPLGNLGVWDLGGQAYALLQLQNPDYARQVASSRSNDIQIAGQRILDTAASFTHPVTAPDPAGGYRNNLFKSLDTDYRTGVQNLSAALTTIRTSDVLNRYEPNADGAQIKTPKTYELFWDGSTALSPAPPVPTDPAKVTSCDGSAQIDRPANVSLAKLPDQVKLINYAYAPRLDQPPAGAKELPEVSICESPSWTNIRYNEPEGSGVRSSYGHLRLDIHLRYRLNPTAAWQNVVTTAYTWPEEIKFETTCTIFSCHTYLEPGTQLGNTWANSARYAFEANAKATTDATAVTAATASVRQFLLSRQKFLYDSVSAALTNPSSPASAAIRSMNTARRLTQAYAQLGFPIAVQSDPVLSGLLSGQYRLLGDLPADPTITGAVQIARDNYSCGSTCPVDTQRPIKNQTFTEPTDPPCATFPAGPGDPLGNCLVEQSLRRADNLKTRFDVHFKQLYDGDYHEQLPSIAQTLAQLRAADRMSHSPAVTGGIGKRSGTTTQDVSLDLNQFTSGGKAPYTYTATGLPSGLTLNGALIQGRPGSEGTSTVTVTARDAGGTAGNAYQFTWTVGVADVPDVKGLGWNLAQAAITRAGLTAGSRTAKSDCTKPFGTVDSQTPAANTTATPGTAVDLVYTICAADAPVVTSALYSGGHTTVTWTDKSAGEDSFVVSRYTAAGQFVSQAAVRPSGSKTGTGTAYTFTDNTPGTCYRVEARTGGDDIVLASALACAGVDVIITGVAPNGAPLAAARRSDGRLEAFAFDDGVLAHRTQNAAGSSGGWGPWTDFGGPAGVTLTGLAAATNSSDTIEVFGVSPANQVWHRWQTSATTWSDWAIVAGALADSIAVVRNAAGALELYATNPLIGWVTHSIQQATGPNDWKSASLFEGVYNLHSVAVAKDLDGRLEVLAANPAGKTYQRQQSTPGGTTWSAWKDWAGASTRLSMVANADGHLEAFGTSTTGTLAQKYQLAPNGTTGWTDWNTTFGTGLVGVTTGVTDGRVQVFAVATDGRPQTRWQLAGGGWSDWVGW</sequence>
<accession>A0A919NRX4</accession>
<evidence type="ECO:0000259" key="2">
    <source>
        <dbReference type="PROSITE" id="PS51178"/>
    </source>
</evidence>
<dbReference type="SUPFAM" id="SSF49313">
    <property type="entry name" value="Cadherin-like"/>
    <property type="match status" value="1"/>
</dbReference>
<keyword evidence="1" id="KW-0175">Coiled coil</keyword>
<dbReference type="Proteomes" id="UP000623608">
    <property type="component" value="Unassembled WGS sequence"/>
</dbReference>
<dbReference type="GO" id="GO:0005975">
    <property type="term" value="P:carbohydrate metabolic process"/>
    <property type="evidence" value="ECO:0007669"/>
    <property type="project" value="UniProtKB-ARBA"/>
</dbReference>
<feature type="domain" description="PASTA" evidence="2">
    <location>
        <begin position="1110"/>
        <end position="1177"/>
    </location>
</feature>
<dbReference type="InterPro" id="IPR005543">
    <property type="entry name" value="PASTA_dom"/>
</dbReference>
<reference evidence="3" key="1">
    <citation type="submission" date="2021-01" db="EMBL/GenBank/DDBJ databases">
        <title>Whole genome shotgun sequence of Actinoplanes tereljensis NBRC 105297.</title>
        <authorList>
            <person name="Komaki H."/>
            <person name="Tamura T."/>
        </authorList>
    </citation>
    <scope>NUCLEOTIDE SEQUENCE</scope>
    <source>
        <strain evidence="3">NBRC 105297</strain>
    </source>
</reference>
<protein>
    <recommendedName>
        <fullName evidence="2">PASTA domain-containing protein</fullName>
    </recommendedName>
</protein>
<evidence type="ECO:0000313" key="3">
    <source>
        <dbReference type="EMBL" id="GIF23130.1"/>
    </source>
</evidence>
<dbReference type="CDD" id="cd22954">
    <property type="entry name" value="PLL_lectin"/>
    <property type="match status" value="1"/>
</dbReference>
<feature type="coiled-coil region" evidence="1">
    <location>
        <begin position="369"/>
        <end position="396"/>
    </location>
</feature>
<dbReference type="InterPro" id="IPR013783">
    <property type="entry name" value="Ig-like_fold"/>
</dbReference>
<dbReference type="Gene3D" id="2.60.40.10">
    <property type="entry name" value="Immunoglobulins"/>
    <property type="match status" value="1"/>
</dbReference>
<dbReference type="Pfam" id="PF26607">
    <property type="entry name" value="DUF8189"/>
    <property type="match status" value="1"/>
</dbReference>